<protein>
    <submittedName>
        <fullName evidence="10">Cation/cationic drug transporter</fullName>
    </submittedName>
</protein>
<evidence type="ECO:0000256" key="4">
    <source>
        <dbReference type="ARBA" id="ARBA00022692"/>
    </source>
</evidence>
<evidence type="ECO:0000256" key="9">
    <source>
        <dbReference type="SAM" id="Phobius"/>
    </source>
</evidence>
<dbReference type="PANTHER" id="PTHR30561:SF1">
    <property type="entry name" value="MULTIDRUG TRANSPORTER EMRE"/>
    <property type="match status" value="1"/>
</dbReference>
<gene>
    <name evidence="10" type="ORF">SADO_01900</name>
</gene>
<dbReference type="Proteomes" id="UP001460888">
    <property type="component" value="Unassembled WGS sequence"/>
</dbReference>
<dbReference type="EMBL" id="APND01000001">
    <property type="protein sequence ID" value="MES1927969.1"/>
    <property type="molecule type" value="Genomic_DNA"/>
</dbReference>
<evidence type="ECO:0000256" key="5">
    <source>
        <dbReference type="ARBA" id="ARBA00022989"/>
    </source>
</evidence>
<keyword evidence="5 9" id="KW-1133">Transmembrane helix</keyword>
<evidence type="ECO:0000313" key="11">
    <source>
        <dbReference type="Proteomes" id="UP001460888"/>
    </source>
</evidence>
<keyword evidence="11" id="KW-1185">Reference proteome</keyword>
<dbReference type="InterPro" id="IPR045324">
    <property type="entry name" value="Small_multidrug_res"/>
</dbReference>
<feature type="transmembrane region" description="Helical" evidence="9">
    <location>
        <begin position="85"/>
        <end position="103"/>
    </location>
</feature>
<name>A0ABV2AXX0_9GAMM</name>
<keyword evidence="4 8" id="KW-0812">Transmembrane</keyword>
<comment type="similarity">
    <text evidence="7 8">Belongs to the drug/metabolite transporter (DMT) superfamily. Small multidrug resistance (SMR) (TC 2.A.7.1) family.</text>
</comment>
<comment type="caution">
    <text evidence="10">The sequence shown here is derived from an EMBL/GenBank/DDBJ whole genome shotgun (WGS) entry which is preliminary data.</text>
</comment>
<dbReference type="Pfam" id="PF00893">
    <property type="entry name" value="Multi_Drug_Res"/>
    <property type="match status" value="1"/>
</dbReference>
<evidence type="ECO:0000256" key="7">
    <source>
        <dbReference type="ARBA" id="ARBA00038032"/>
    </source>
</evidence>
<dbReference type="PANTHER" id="PTHR30561">
    <property type="entry name" value="SMR FAMILY PROTON-DEPENDENT DRUG EFFLUX TRANSPORTER SUGE"/>
    <property type="match status" value="1"/>
</dbReference>
<dbReference type="RefSeq" id="WP_353108758.1">
    <property type="nucleotide sequence ID" value="NZ_APND01000001.1"/>
</dbReference>
<dbReference type="InterPro" id="IPR037185">
    <property type="entry name" value="EmrE-like"/>
</dbReference>
<accession>A0ABV2AXX0</accession>
<keyword evidence="2" id="KW-0813">Transport</keyword>
<sequence>MQGWWLLAVAVTLEVAGTTCMKLSDGFTRLWPSLGIVVFYLASFACLTLALKRIDVSIAYAIWAGLGIVLITFIGVSFFDEPMTLWRAGCIALVLIGVIGLNLSHS</sequence>
<dbReference type="InterPro" id="IPR000390">
    <property type="entry name" value="Small_drug/metabolite_transptr"/>
</dbReference>
<reference evidence="10 11" key="1">
    <citation type="submission" date="2013-03" db="EMBL/GenBank/DDBJ databases">
        <title>Salinisphaera dokdonensis CL-ES53 Genome Sequencing.</title>
        <authorList>
            <person name="Li C."/>
            <person name="Lai Q."/>
            <person name="Shao Z."/>
        </authorList>
    </citation>
    <scope>NUCLEOTIDE SEQUENCE [LARGE SCALE GENOMIC DNA]</scope>
    <source>
        <strain evidence="10 11">CL-ES53</strain>
    </source>
</reference>
<organism evidence="10 11">
    <name type="scientific">Salinisphaera dokdonensis CL-ES53</name>
    <dbReference type="NCBI Taxonomy" id="1304272"/>
    <lineage>
        <taxon>Bacteria</taxon>
        <taxon>Pseudomonadati</taxon>
        <taxon>Pseudomonadota</taxon>
        <taxon>Gammaproteobacteria</taxon>
        <taxon>Salinisphaerales</taxon>
        <taxon>Salinisphaeraceae</taxon>
        <taxon>Salinisphaera</taxon>
    </lineage>
</organism>
<feature type="transmembrane region" description="Helical" evidence="9">
    <location>
        <begin position="33"/>
        <end position="51"/>
    </location>
</feature>
<evidence type="ECO:0000256" key="1">
    <source>
        <dbReference type="ARBA" id="ARBA00004651"/>
    </source>
</evidence>
<proteinExistence type="inferred from homology"/>
<evidence type="ECO:0000313" key="10">
    <source>
        <dbReference type="EMBL" id="MES1927969.1"/>
    </source>
</evidence>
<evidence type="ECO:0000256" key="6">
    <source>
        <dbReference type="ARBA" id="ARBA00023136"/>
    </source>
</evidence>
<comment type="subcellular location">
    <subcellularLocation>
        <location evidence="1 8">Cell membrane</location>
        <topology evidence="1 8">Multi-pass membrane protein</topology>
    </subcellularLocation>
</comment>
<dbReference type="SUPFAM" id="SSF103481">
    <property type="entry name" value="Multidrug resistance efflux transporter EmrE"/>
    <property type="match status" value="1"/>
</dbReference>
<evidence type="ECO:0000256" key="8">
    <source>
        <dbReference type="RuleBase" id="RU003942"/>
    </source>
</evidence>
<evidence type="ECO:0000256" key="2">
    <source>
        <dbReference type="ARBA" id="ARBA00022448"/>
    </source>
</evidence>
<dbReference type="Gene3D" id="1.10.3730.20">
    <property type="match status" value="1"/>
</dbReference>
<feature type="transmembrane region" description="Helical" evidence="9">
    <location>
        <begin position="58"/>
        <end position="79"/>
    </location>
</feature>
<evidence type="ECO:0000256" key="3">
    <source>
        <dbReference type="ARBA" id="ARBA00022475"/>
    </source>
</evidence>
<keyword evidence="6 9" id="KW-0472">Membrane</keyword>
<keyword evidence="3" id="KW-1003">Cell membrane</keyword>